<dbReference type="OrthoDB" id="10619660at2759"/>
<keyword evidence="1" id="KW-0732">Signal</keyword>
<dbReference type="EMBL" id="SDIL01000001">
    <property type="protein sequence ID" value="RXK42615.1"/>
    <property type="molecule type" value="Genomic_DNA"/>
</dbReference>
<name>A0A4Q1BWQ6_TREME</name>
<organism evidence="2 3">
    <name type="scientific">Tremella mesenterica</name>
    <name type="common">Jelly fungus</name>
    <dbReference type="NCBI Taxonomy" id="5217"/>
    <lineage>
        <taxon>Eukaryota</taxon>
        <taxon>Fungi</taxon>
        <taxon>Dikarya</taxon>
        <taxon>Basidiomycota</taxon>
        <taxon>Agaricomycotina</taxon>
        <taxon>Tremellomycetes</taxon>
        <taxon>Tremellales</taxon>
        <taxon>Tremellaceae</taxon>
        <taxon>Tremella</taxon>
    </lineage>
</organism>
<keyword evidence="3" id="KW-1185">Reference proteome</keyword>
<sequence length="154" mass="16241">MLRFLTLSTVVLLLLSLPVTHAARLTLLDDDGQTIIETVSTDQWDEVWTLTLSTIGVKVAQNSLTSTTTKGFVTNPAIASPTAVVAAGTIQDFSAYEASVSTKLASMSSSLWAQYTATASGYTTSSAHRTEVSLVGWGVLILLVAYGLAKEGVL</sequence>
<protein>
    <submittedName>
        <fullName evidence="2">Uncharacterized protein</fullName>
    </submittedName>
</protein>
<dbReference type="VEuPathDB" id="FungiDB:TREMEDRAFT_59074"/>
<accession>A0A4Q1BWQ6</accession>
<evidence type="ECO:0000313" key="2">
    <source>
        <dbReference type="EMBL" id="RXK42615.1"/>
    </source>
</evidence>
<evidence type="ECO:0000313" key="3">
    <source>
        <dbReference type="Proteomes" id="UP000289152"/>
    </source>
</evidence>
<feature type="signal peptide" evidence="1">
    <location>
        <begin position="1"/>
        <end position="22"/>
    </location>
</feature>
<feature type="chain" id="PRO_5020648974" evidence="1">
    <location>
        <begin position="23"/>
        <end position="154"/>
    </location>
</feature>
<evidence type="ECO:0000256" key="1">
    <source>
        <dbReference type="SAM" id="SignalP"/>
    </source>
</evidence>
<gene>
    <name evidence="2" type="ORF">M231_00169</name>
</gene>
<comment type="caution">
    <text evidence="2">The sequence shown here is derived from an EMBL/GenBank/DDBJ whole genome shotgun (WGS) entry which is preliminary data.</text>
</comment>
<dbReference type="InParanoid" id="A0A4Q1BWQ6"/>
<reference evidence="2 3" key="1">
    <citation type="submission" date="2016-06" db="EMBL/GenBank/DDBJ databases">
        <title>Evolution of pathogenesis and genome organization in the Tremellales.</title>
        <authorList>
            <person name="Cuomo C."/>
            <person name="Litvintseva A."/>
            <person name="Heitman J."/>
            <person name="Chen Y."/>
            <person name="Sun S."/>
            <person name="Springer D."/>
            <person name="Dromer F."/>
            <person name="Young S."/>
            <person name="Zeng Q."/>
            <person name="Chapman S."/>
            <person name="Gujja S."/>
            <person name="Saif S."/>
            <person name="Birren B."/>
        </authorList>
    </citation>
    <scope>NUCLEOTIDE SEQUENCE [LARGE SCALE GENOMIC DNA]</scope>
    <source>
        <strain evidence="2 3">ATCC 28783</strain>
    </source>
</reference>
<dbReference type="Proteomes" id="UP000289152">
    <property type="component" value="Unassembled WGS sequence"/>
</dbReference>
<dbReference type="AlphaFoldDB" id="A0A4Q1BWQ6"/>
<proteinExistence type="predicted"/>